<dbReference type="GO" id="GO:0015035">
    <property type="term" value="F:protein-disulfide reductase activity"/>
    <property type="evidence" value="ECO:0007669"/>
    <property type="project" value="InterPro"/>
</dbReference>
<feature type="transmembrane region" description="Helical" evidence="5">
    <location>
        <begin position="63"/>
        <end position="82"/>
    </location>
</feature>
<keyword evidence="4 5" id="KW-0472">Membrane</keyword>
<organism evidence="6 7">
    <name type="scientific">Salibaculum griseiflavum</name>
    <dbReference type="NCBI Taxonomy" id="1914409"/>
    <lineage>
        <taxon>Bacteria</taxon>
        <taxon>Pseudomonadati</taxon>
        <taxon>Pseudomonadota</taxon>
        <taxon>Alphaproteobacteria</taxon>
        <taxon>Rhodobacterales</taxon>
        <taxon>Roseobacteraceae</taxon>
        <taxon>Salibaculum</taxon>
    </lineage>
</organism>
<evidence type="ECO:0000256" key="2">
    <source>
        <dbReference type="ARBA" id="ARBA00022692"/>
    </source>
</evidence>
<accession>A0A2V1P8E9</accession>
<dbReference type="InterPro" id="IPR023380">
    <property type="entry name" value="DsbB-like_sf"/>
</dbReference>
<comment type="subcellular location">
    <subcellularLocation>
        <location evidence="1">Membrane</location>
        <topology evidence="1">Multi-pass membrane protein</topology>
    </subcellularLocation>
</comment>
<gene>
    <name evidence="6" type="ORF">DFK10_02050</name>
</gene>
<dbReference type="Gene3D" id="1.20.1550.10">
    <property type="entry name" value="DsbB-like"/>
    <property type="match status" value="1"/>
</dbReference>
<dbReference type="GO" id="GO:0006457">
    <property type="term" value="P:protein folding"/>
    <property type="evidence" value="ECO:0007669"/>
    <property type="project" value="InterPro"/>
</dbReference>
<evidence type="ECO:0000256" key="5">
    <source>
        <dbReference type="SAM" id="Phobius"/>
    </source>
</evidence>
<dbReference type="SUPFAM" id="SSF158442">
    <property type="entry name" value="DsbB-like"/>
    <property type="match status" value="1"/>
</dbReference>
<dbReference type="PIRSF" id="PIRSF033913">
    <property type="entry name" value="S-S_format_DsbB"/>
    <property type="match status" value="1"/>
</dbReference>
<sequence>MTRTRLTVLAAGGSFALLAGAFLFQALGYPPCALCLWQRWPHAVAIVIGAVALMIWRPATPLLLLGALAAATTGGIGIYHTGVERDWWEGPSSCTGTGGGLGGDLLSTDIAPVVMCDDVVWSLFGLSMASYNALISFGLAALWVMAARR</sequence>
<reference evidence="7" key="1">
    <citation type="submission" date="2018-05" db="EMBL/GenBank/DDBJ databases">
        <authorList>
            <person name="Du Z."/>
            <person name="Wang X."/>
        </authorList>
    </citation>
    <scope>NUCLEOTIDE SEQUENCE [LARGE SCALE GENOMIC DNA]</scope>
    <source>
        <strain evidence="7">WDS4C29</strain>
    </source>
</reference>
<evidence type="ECO:0000256" key="1">
    <source>
        <dbReference type="ARBA" id="ARBA00004141"/>
    </source>
</evidence>
<proteinExistence type="predicted"/>
<dbReference type="EMBL" id="QETF01000002">
    <property type="protein sequence ID" value="PWG18070.1"/>
    <property type="molecule type" value="Genomic_DNA"/>
</dbReference>
<dbReference type="Pfam" id="PF02600">
    <property type="entry name" value="DsbB"/>
    <property type="match status" value="1"/>
</dbReference>
<dbReference type="OrthoDB" id="9808637at2"/>
<dbReference type="RefSeq" id="WP_109386093.1">
    <property type="nucleotide sequence ID" value="NZ_QETF01000002.1"/>
</dbReference>
<dbReference type="Proteomes" id="UP000245293">
    <property type="component" value="Unassembled WGS sequence"/>
</dbReference>
<keyword evidence="7" id="KW-1185">Reference proteome</keyword>
<evidence type="ECO:0000256" key="4">
    <source>
        <dbReference type="ARBA" id="ARBA00023136"/>
    </source>
</evidence>
<dbReference type="InterPro" id="IPR024199">
    <property type="entry name" value="Uncharacterised_DsbB"/>
</dbReference>
<dbReference type="AlphaFoldDB" id="A0A2V1P8E9"/>
<keyword evidence="2 5" id="KW-0812">Transmembrane</keyword>
<keyword evidence="3 5" id="KW-1133">Transmembrane helix</keyword>
<comment type="caution">
    <text evidence="6">The sequence shown here is derived from an EMBL/GenBank/DDBJ whole genome shotgun (WGS) entry which is preliminary data.</text>
</comment>
<evidence type="ECO:0000313" key="7">
    <source>
        <dbReference type="Proteomes" id="UP000245293"/>
    </source>
</evidence>
<feature type="transmembrane region" description="Helical" evidence="5">
    <location>
        <begin position="119"/>
        <end position="144"/>
    </location>
</feature>
<dbReference type="InterPro" id="IPR003752">
    <property type="entry name" value="DiS_bond_form_DsbB/BdbC"/>
</dbReference>
<evidence type="ECO:0000256" key="3">
    <source>
        <dbReference type="ARBA" id="ARBA00022989"/>
    </source>
</evidence>
<name>A0A2V1P8E9_9RHOB</name>
<dbReference type="GO" id="GO:0016020">
    <property type="term" value="C:membrane"/>
    <property type="evidence" value="ECO:0007669"/>
    <property type="project" value="UniProtKB-SubCell"/>
</dbReference>
<feature type="transmembrane region" description="Helical" evidence="5">
    <location>
        <begin position="38"/>
        <end position="56"/>
    </location>
</feature>
<protein>
    <submittedName>
        <fullName evidence="6">Disulfide bond formation protein B</fullName>
    </submittedName>
</protein>
<evidence type="ECO:0000313" key="6">
    <source>
        <dbReference type="EMBL" id="PWG18070.1"/>
    </source>
</evidence>